<accession>A0ACC2MVK8</accession>
<gene>
    <name evidence="1" type="ORF">MRB53_002865</name>
</gene>
<organism evidence="1 2">
    <name type="scientific">Persea americana</name>
    <name type="common">Avocado</name>
    <dbReference type="NCBI Taxonomy" id="3435"/>
    <lineage>
        <taxon>Eukaryota</taxon>
        <taxon>Viridiplantae</taxon>
        <taxon>Streptophyta</taxon>
        <taxon>Embryophyta</taxon>
        <taxon>Tracheophyta</taxon>
        <taxon>Spermatophyta</taxon>
        <taxon>Magnoliopsida</taxon>
        <taxon>Magnoliidae</taxon>
        <taxon>Laurales</taxon>
        <taxon>Lauraceae</taxon>
        <taxon>Persea</taxon>
    </lineage>
</organism>
<evidence type="ECO:0000313" key="1">
    <source>
        <dbReference type="EMBL" id="KAJ8649842.1"/>
    </source>
</evidence>
<comment type="caution">
    <text evidence="1">The sequence shown here is derived from an EMBL/GenBank/DDBJ whole genome shotgun (WGS) entry which is preliminary data.</text>
</comment>
<evidence type="ECO:0000313" key="2">
    <source>
        <dbReference type="Proteomes" id="UP001234297"/>
    </source>
</evidence>
<keyword evidence="2" id="KW-1185">Reference proteome</keyword>
<sequence length="614" mass="67932">MSSSNLECQSNHRRLGVCEGFLARLDRLFFPKNPTLIGGFLSPTMERSDFRSFFDSSRSPSAMDSIVGLEPDCKRIKGQDLDLMLCTEESPKLEAKVHANMCMKGEICRTTDGLQEGKSQCSLSLLECIGHVDSSHSLTNLSISENTTSASDVSCETLVPKRQEKDIDLNISTSSGFGMDLNADYASNVVNEDPFYPYKRPDHVKSRQPSECGSSTGPLEESEPLRKWKAMKQNGFLSSSHGGIPIPKQRGTSRKNKSDALNRKMELAKKEQVNRFAKMAAPSGLLTGLNPGIINHVRNGKQVQSIIEALVRSEKLDDQILNRPVNQNQTREGNKEVSYGNNCPDNSEIDHPSKILPLGKQTRGDLTRLSRLSITSSMEHKGNGLDLDVAERRIYYQPSTFSHFTSEYEDNTLRLKLSSGVNVASDNTSCTSSDELSANQESTNSLSLKAATVASQWLDLLQQDIKGRLAALRRSKKRIRGVIQRELPSLLSKEFLPNQENAPNLSQSSSSGCSSNENPEMNMSKWRSLFSQMEKALSEEGKHLETWLGQVREMQLHCEQGLQYVKVMGINGLRQPASSEDSRSKKAKAAVRAAAASIYSTCNLVMTAENVSCF</sequence>
<proteinExistence type="predicted"/>
<protein>
    <submittedName>
        <fullName evidence="1">Uncharacterized protein</fullName>
    </submittedName>
</protein>
<name>A0ACC2MVK8_PERAE</name>
<reference evidence="1 2" key="1">
    <citation type="journal article" date="2022" name="Hortic Res">
        <title>A haplotype resolved chromosomal level avocado genome allows analysis of novel avocado genes.</title>
        <authorList>
            <person name="Nath O."/>
            <person name="Fletcher S.J."/>
            <person name="Hayward A."/>
            <person name="Shaw L.M."/>
            <person name="Masouleh A.K."/>
            <person name="Furtado A."/>
            <person name="Henry R.J."/>
            <person name="Mitter N."/>
        </authorList>
    </citation>
    <scope>NUCLEOTIDE SEQUENCE [LARGE SCALE GENOMIC DNA]</scope>
    <source>
        <strain evidence="2">cv. Hass</strain>
    </source>
</reference>
<dbReference type="EMBL" id="CM056809">
    <property type="protein sequence ID" value="KAJ8649842.1"/>
    <property type="molecule type" value="Genomic_DNA"/>
</dbReference>
<dbReference type="Proteomes" id="UP001234297">
    <property type="component" value="Chromosome 1"/>
</dbReference>